<proteinExistence type="predicted"/>
<dbReference type="EMBL" id="JASSQD010000001">
    <property type="protein sequence ID" value="MDK9557713.1"/>
    <property type="molecule type" value="Genomic_DNA"/>
</dbReference>
<dbReference type="InterPro" id="IPR011990">
    <property type="entry name" value="TPR-like_helical_dom_sf"/>
</dbReference>
<evidence type="ECO:0000256" key="1">
    <source>
        <dbReference type="ARBA" id="ARBA00022729"/>
    </source>
</evidence>
<dbReference type="Proteomes" id="UP001223547">
    <property type="component" value="Unassembled WGS sequence"/>
</dbReference>
<evidence type="ECO:0000256" key="2">
    <source>
        <dbReference type="SAM" id="SignalP"/>
    </source>
</evidence>
<dbReference type="Pfam" id="PF13174">
    <property type="entry name" value="TPR_6"/>
    <property type="match status" value="1"/>
</dbReference>
<dbReference type="RefSeq" id="WP_285367893.1">
    <property type="nucleotide sequence ID" value="NZ_JASSQD010000001.1"/>
</dbReference>
<dbReference type="Pfam" id="PF13525">
    <property type="entry name" value="YfiO"/>
    <property type="match status" value="1"/>
</dbReference>
<feature type="signal peptide" evidence="2">
    <location>
        <begin position="1"/>
        <end position="20"/>
    </location>
</feature>
<comment type="caution">
    <text evidence="4">The sequence shown here is derived from an EMBL/GenBank/DDBJ whole genome shotgun (WGS) entry which is preliminary data.</text>
</comment>
<feature type="chain" id="PRO_5047217190" evidence="2">
    <location>
        <begin position="21"/>
        <end position="935"/>
    </location>
</feature>
<protein>
    <submittedName>
        <fullName evidence="4">Outer membrane protein assembly factor BamD</fullName>
    </submittedName>
</protein>
<keyword evidence="1 2" id="KW-0732">Signal</keyword>
<name>A0ABT7HBI3_9GAMM</name>
<dbReference type="InterPro" id="IPR019734">
    <property type="entry name" value="TPR_rpt"/>
</dbReference>
<dbReference type="InterPro" id="IPR039565">
    <property type="entry name" value="BamD-like"/>
</dbReference>
<evidence type="ECO:0000259" key="3">
    <source>
        <dbReference type="Pfam" id="PF13525"/>
    </source>
</evidence>
<accession>A0ABT7HBI3</accession>
<keyword evidence="5" id="KW-1185">Reference proteome</keyword>
<sequence length="935" mass="104720">MKRLLLALLCLSQIAAPSFAQESFRVELGRDGETIGDMRPVFLKFESRPLPAISPAEVARRYQRLFDSSDEPEVRIDALNRLTNIRDRSGQDVGFSPAEEERVYREVIDSYESILSRGSFSGRLDELLYQMAKAHALTGQADQSIERLKQLVGLYPKSELVPEARFRIAESAFSAGDYSEAESVYLTLIDSVERGALKTKAGYMLGWSQFKQGPSAWERSAKTFLSVLDDFLPTPQSIREIDRSSVDTIDDTLRVLALMSARKDGPESLMAWLDDEPERHWAYLLFDRLGDYYAIRGEFDASVQANRAFVRYSPNHPMNPLFMAQIAEVWERAGDRYRVREARANYVAMFESKYADLSGSDQQRWRQFSRGLADFYYEQGAAASADGAPEKSRQAFSTAAEYYEALANRSDTYGELLRLAGDARLQSGEYAEALSDFQKAAYEDATYQEADDAGWAAVVLLREGVDGKSQAPEFRPDLAALSLESSRFEEHFPEDSRLPGLTADLASRWYAAAGNAERALEYGEKTVVNGRASPSERYAGWLTIAKVRQQQGEYELAERSWNHVLDLLSENKINGQEAEAGASVRQQLATAIYRQGEQAAANGSVASAVDHFKRVGAALPNSEIAIRGRYDAANTLLKASELTAAITELRLFRQDFPEHPLAEEVSAKLVHAYVASDRPASAALELLDAAEEAENSWPLKLRAAALFHQAGDTANRNGVYREYLAAHTSADTADQHIQMQTMRHRLLENDTNSLKLQQDLVDRELASQWHSEDTLAWASRSSLALGARAAASFAGIALTHPLPESLDRKQRALALARQRFVDAEKLGGEAVRSESLYRRAELYRVLARDLMASSVPADLNELETMQYQMLLEEEAFPFEEKAIRLHSENHQRVTSRGYDAWIGKSLEVLAELNPGRYDRSVRWMTWTLETNDDAG</sequence>
<dbReference type="Gene3D" id="1.25.40.10">
    <property type="entry name" value="Tetratricopeptide repeat domain"/>
    <property type="match status" value="3"/>
</dbReference>
<reference evidence="4 5" key="1">
    <citation type="submission" date="2023-05" db="EMBL/GenBank/DDBJ databases">
        <title>Marinobacter albus sp. nov., a marine bacterium isolated from sand in a coastal intertidal zone of huludao.</title>
        <authorList>
            <person name="Deng T."/>
        </authorList>
    </citation>
    <scope>NUCLEOTIDE SEQUENCE [LARGE SCALE GENOMIC DNA]</scope>
    <source>
        <strain evidence="4 5">M216</strain>
    </source>
</reference>
<evidence type="ECO:0000313" key="4">
    <source>
        <dbReference type="EMBL" id="MDK9557713.1"/>
    </source>
</evidence>
<dbReference type="SUPFAM" id="SSF48452">
    <property type="entry name" value="TPR-like"/>
    <property type="match status" value="2"/>
</dbReference>
<feature type="domain" description="Outer membrane lipoprotein BamD-like" evidence="3">
    <location>
        <begin position="588"/>
        <end position="666"/>
    </location>
</feature>
<gene>
    <name evidence="4" type="primary">bamD</name>
    <name evidence="4" type="ORF">QQF73_08770</name>
</gene>
<dbReference type="SMART" id="SM00028">
    <property type="entry name" value="TPR"/>
    <property type="match status" value="6"/>
</dbReference>
<organism evidence="4 5">
    <name type="scientific">Marinobacter albus</name>
    <dbReference type="NCBI Taxonomy" id="3030833"/>
    <lineage>
        <taxon>Bacteria</taxon>
        <taxon>Pseudomonadati</taxon>
        <taxon>Pseudomonadota</taxon>
        <taxon>Gammaproteobacteria</taxon>
        <taxon>Pseudomonadales</taxon>
        <taxon>Marinobacteraceae</taxon>
        <taxon>Marinobacter</taxon>
    </lineage>
</organism>
<evidence type="ECO:0000313" key="5">
    <source>
        <dbReference type="Proteomes" id="UP001223547"/>
    </source>
</evidence>